<gene>
    <name evidence="20" type="primary">gtf3a</name>
    <name evidence="20" type="ORF">AOXY_G8118</name>
</gene>
<evidence type="ECO:0000256" key="6">
    <source>
        <dbReference type="ARBA" id="ARBA00022737"/>
    </source>
</evidence>
<feature type="domain" description="C2H2-type" evidence="19">
    <location>
        <begin position="163"/>
        <end position="189"/>
    </location>
</feature>
<dbReference type="AlphaFoldDB" id="A0AAD8DFV6"/>
<evidence type="ECO:0000256" key="1">
    <source>
        <dbReference type="ARBA" id="ARBA00004604"/>
    </source>
</evidence>
<keyword evidence="5" id="KW-0479">Metal-binding</keyword>
<comment type="caution">
    <text evidence="20">The sequence shown here is derived from an EMBL/GenBank/DDBJ whole genome shotgun (WGS) entry which is preliminary data.</text>
</comment>
<dbReference type="GO" id="GO:0008270">
    <property type="term" value="F:zinc ion binding"/>
    <property type="evidence" value="ECO:0007669"/>
    <property type="project" value="UniProtKB-KW"/>
</dbReference>
<keyword evidence="11" id="KW-0805">Transcription regulation</keyword>
<evidence type="ECO:0000259" key="19">
    <source>
        <dbReference type="PROSITE" id="PS50157"/>
    </source>
</evidence>
<keyword evidence="12" id="KW-0238">DNA-binding</keyword>
<evidence type="ECO:0000256" key="13">
    <source>
        <dbReference type="ARBA" id="ARBA00023163"/>
    </source>
</evidence>
<keyword evidence="13" id="KW-0804">Transcription</keyword>
<dbReference type="GO" id="GO:0042254">
    <property type="term" value="P:ribosome biogenesis"/>
    <property type="evidence" value="ECO:0007669"/>
    <property type="project" value="UniProtKB-KW"/>
</dbReference>
<feature type="domain" description="C2H2-type" evidence="19">
    <location>
        <begin position="133"/>
        <end position="162"/>
    </location>
</feature>
<feature type="domain" description="C2H2-type" evidence="19">
    <location>
        <begin position="278"/>
        <end position="307"/>
    </location>
</feature>
<evidence type="ECO:0000256" key="3">
    <source>
        <dbReference type="ARBA" id="ARBA00022499"/>
    </source>
</evidence>
<evidence type="ECO:0000256" key="18">
    <source>
        <dbReference type="SAM" id="MobiDB-lite"/>
    </source>
</evidence>
<evidence type="ECO:0000256" key="17">
    <source>
        <dbReference type="PROSITE-ProRule" id="PRU00042"/>
    </source>
</evidence>
<dbReference type="PANTHER" id="PTHR46179:SF1">
    <property type="entry name" value="TRANSCRIPTION FACTOR IIIA"/>
    <property type="match status" value="1"/>
</dbReference>
<dbReference type="EMBL" id="JAGXEW010000007">
    <property type="protein sequence ID" value="KAK1169347.1"/>
    <property type="molecule type" value="Genomic_DNA"/>
</dbReference>
<evidence type="ECO:0000256" key="9">
    <source>
        <dbReference type="ARBA" id="ARBA00022843"/>
    </source>
</evidence>
<dbReference type="GO" id="GO:0005730">
    <property type="term" value="C:nucleolus"/>
    <property type="evidence" value="ECO:0007669"/>
    <property type="project" value="UniProtKB-SubCell"/>
</dbReference>
<dbReference type="FunFam" id="3.30.160.60:FF:001102">
    <property type="entry name" value="Transcription factor IIIA"/>
    <property type="match status" value="1"/>
</dbReference>
<dbReference type="SUPFAM" id="SSF57667">
    <property type="entry name" value="beta-beta-alpha zinc fingers"/>
    <property type="match status" value="6"/>
</dbReference>
<dbReference type="PANTHER" id="PTHR46179">
    <property type="entry name" value="ZINC FINGER PROTEIN"/>
    <property type="match status" value="1"/>
</dbReference>
<keyword evidence="21" id="KW-1185">Reference proteome</keyword>
<reference evidence="20" key="1">
    <citation type="submission" date="2022-02" db="EMBL/GenBank/DDBJ databases">
        <title>Atlantic sturgeon de novo genome assembly.</title>
        <authorList>
            <person name="Stock M."/>
            <person name="Klopp C."/>
            <person name="Guiguen Y."/>
            <person name="Cabau C."/>
            <person name="Parinello H."/>
            <person name="Santidrian Yebra-Pimentel E."/>
            <person name="Kuhl H."/>
            <person name="Dirks R.P."/>
            <person name="Guessner J."/>
            <person name="Wuertz S."/>
            <person name="Du K."/>
            <person name="Schartl M."/>
        </authorList>
    </citation>
    <scope>NUCLEOTIDE SEQUENCE</scope>
    <source>
        <strain evidence="20">STURGEONOMICS-FGT-2020</strain>
        <tissue evidence="20">Whole blood</tissue>
    </source>
</reference>
<dbReference type="GO" id="GO:0005654">
    <property type="term" value="C:nucleoplasm"/>
    <property type="evidence" value="ECO:0007669"/>
    <property type="project" value="UniProtKB-SubCell"/>
</dbReference>
<feature type="domain" description="C2H2-type" evidence="19">
    <location>
        <begin position="71"/>
        <end position="100"/>
    </location>
</feature>
<evidence type="ECO:0000256" key="2">
    <source>
        <dbReference type="ARBA" id="ARBA00004642"/>
    </source>
</evidence>
<evidence type="ECO:0000256" key="14">
    <source>
        <dbReference type="ARBA" id="ARBA00023242"/>
    </source>
</evidence>
<feature type="domain" description="C2H2-type" evidence="19">
    <location>
        <begin position="101"/>
        <end position="131"/>
    </location>
</feature>
<dbReference type="FunFam" id="3.30.160.60:FF:000063">
    <property type="entry name" value="Wilms tumor 1-KTS isoform"/>
    <property type="match status" value="1"/>
</dbReference>
<evidence type="ECO:0000256" key="11">
    <source>
        <dbReference type="ARBA" id="ARBA00023015"/>
    </source>
</evidence>
<proteinExistence type="predicted"/>
<evidence type="ECO:0000313" key="21">
    <source>
        <dbReference type="Proteomes" id="UP001230051"/>
    </source>
</evidence>
<keyword evidence="3" id="KW-1017">Isopeptide bond</keyword>
<evidence type="ECO:0000256" key="15">
    <source>
        <dbReference type="ARBA" id="ARBA00040434"/>
    </source>
</evidence>
<evidence type="ECO:0000256" key="10">
    <source>
        <dbReference type="ARBA" id="ARBA00022884"/>
    </source>
</evidence>
<dbReference type="PROSITE" id="PS50157">
    <property type="entry name" value="ZINC_FINGER_C2H2_2"/>
    <property type="match status" value="8"/>
</dbReference>
<evidence type="ECO:0000256" key="7">
    <source>
        <dbReference type="ARBA" id="ARBA00022771"/>
    </source>
</evidence>
<dbReference type="InterPro" id="IPR013087">
    <property type="entry name" value="Znf_C2H2_type"/>
</dbReference>
<organism evidence="20 21">
    <name type="scientific">Acipenser oxyrinchus oxyrinchus</name>
    <dbReference type="NCBI Taxonomy" id="40147"/>
    <lineage>
        <taxon>Eukaryota</taxon>
        <taxon>Metazoa</taxon>
        <taxon>Chordata</taxon>
        <taxon>Craniata</taxon>
        <taxon>Vertebrata</taxon>
        <taxon>Euteleostomi</taxon>
        <taxon>Actinopterygii</taxon>
        <taxon>Chondrostei</taxon>
        <taxon>Acipenseriformes</taxon>
        <taxon>Acipenseridae</taxon>
        <taxon>Acipenser</taxon>
    </lineage>
</organism>
<dbReference type="InterPro" id="IPR054599">
    <property type="entry name" value="TFIIIA_Zfn-C2H2"/>
</dbReference>
<keyword evidence="6" id="KW-0677">Repeat</keyword>
<keyword evidence="4" id="KW-0690">Ribosome biogenesis</keyword>
<keyword evidence="7 17" id="KW-0863">Zinc-finger</keyword>
<accession>A0AAD8DFV6</accession>
<dbReference type="Proteomes" id="UP001230051">
    <property type="component" value="Unassembled WGS sequence"/>
</dbReference>
<keyword evidence="10" id="KW-0694">RNA-binding</keyword>
<feature type="domain" description="C2H2-type" evidence="19">
    <location>
        <begin position="247"/>
        <end position="277"/>
    </location>
</feature>
<feature type="domain" description="C2H2-type" evidence="19">
    <location>
        <begin position="218"/>
        <end position="245"/>
    </location>
</feature>
<sequence>MEHTCANMEGECSSWVLPGCFVVPVAGYVMGETVKVPVKNFICSFEDCDATFNKSWKLHAHMCKHTGEKPFVCEHEGCGKGFSRNFHLARHQLTHSGDKPFQCEHDGCKDTFTTKANLKKHVLRKHENKNKLYVCAHSGCGKSFKKNNQLKIHEYEHTNLLPFKCNFEGCEKRFPVPSKLKRHEKVHEGYPCKEEGCSFVGKTWTEYLKHQSDHQDLILCDQCNKKFKNAWFLKQHQKVHLPERVVFKCPREGCDRTYTTSFNLQNHILAFHEEKRPFKCERPDCQKSFTMKQSLDRHAVVHDPQRQKLKKRPRPKRSLASRLSGYKPSKRGQPESNSNTMTKMLEKTSLSEQNL</sequence>
<protein>
    <recommendedName>
        <fullName evidence="15">Transcription factor IIIA</fullName>
    </recommendedName>
    <alternativeName>
        <fullName evidence="16">Wilms tumor protein homolog</fullName>
    </alternativeName>
</protein>
<feature type="compositionally biased region" description="Basic residues" evidence="18">
    <location>
        <begin position="307"/>
        <end position="319"/>
    </location>
</feature>
<feature type="compositionally biased region" description="Polar residues" evidence="18">
    <location>
        <begin position="334"/>
        <end position="355"/>
    </location>
</feature>
<dbReference type="PROSITE" id="PS00028">
    <property type="entry name" value="ZINC_FINGER_C2H2_1"/>
    <property type="match status" value="8"/>
</dbReference>
<evidence type="ECO:0000313" key="20">
    <source>
        <dbReference type="EMBL" id="KAK1169347.1"/>
    </source>
</evidence>
<dbReference type="Gene3D" id="3.30.160.60">
    <property type="entry name" value="Classic Zinc Finger"/>
    <property type="match status" value="9"/>
</dbReference>
<keyword evidence="8" id="KW-0862">Zinc</keyword>
<keyword evidence="9" id="KW-0832">Ubl conjugation</keyword>
<dbReference type="GO" id="GO:0003677">
    <property type="term" value="F:DNA binding"/>
    <property type="evidence" value="ECO:0007669"/>
    <property type="project" value="UniProtKB-KW"/>
</dbReference>
<dbReference type="Pfam" id="PF00096">
    <property type="entry name" value="zf-C2H2"/>
    <property type="match status" value="5"/>
</dbReference>
<evidence type="ECO:0000256" key="4">
    <source>
        <dbReference type="ARBA" id="ARBA00022517"/>
    </source>
</evidence>
<dbReference type="GO" id="GO:0003723">
    <property type="term" value="F:RNA binding"/>
    <property type="evidence" value="ECO:0007669"/>
    <property type="project" value="UniProtKB-KW"/>
</dbReference>
<feature type="compositionally biased region" description="Basic and acidic residues" evidence="18">
    <location>
        <begin position="297"/>
        <end position="306"/>
    </location>
</feature>
<name>A0AAD8DFV6_ACIOX</name>
<dbReference type="InterPro" id="IPR036236">
    <property type="entry name" value="Znf_C2H2_sf"/>
</dbReference>
<keyword evidence="14" id="KW-0539">Nucleus</keyword>
<dbReference type="Pfam" id="PF22110">
    <property type="entry name" value="TFIIIA_zf-C2H2"/>
    <property type="match status" value="1"/>
</dbReference>
<feature type="domain" description="C2H2-type" evidence="19">
    <location>
        <begin position="41"/>
        <end position="70"/>
    </location>
</feature>
<evidence type="ECO:0000256" key="12">
    <source>
        <dbReference type="ARBA" id="ARBA00023125"/>
    </source>
</evidence>
<dbReference type="SMART" id="SM00355">
    <property type="entry name" value="ZnF_C2H2"/>
    <property type="match status" value="9"/>
</dbReference>
<feature type="region of interest" description="Disordered" evidence="18">
    <location>
        <begin position="297"/>
        <end position="355"/>
    </location>
</feature>
<evidence type="ECO:0000256" key="8">
    <source>
        <dbReference type="ARBA" id="ARBA00022833"/>
    </source>
</evidence>
<dbReference type="InterPro" id="IPR051061">
    <property type="entry name" value="Zinc_finger_trans_reg"/>
</dbReference>
<comment type="subcellular location">
    <subcellularLocation>
        <location evidence="1">Nucleus</location>
        <location evidence="1">Nucleolus</location>
    </subcellularLocation>
    <subcellularLocation>
        <location evidence="2">Nucleus</location>
        <location evidence="2">Nucleoplasm</location>
    </subcellularLocation>
</comment>
<evidence type="ECO:0000256" key="16">
    <source>
        <dbReference type="ARBA" id="ARBA00069242"/>
    </source>
</evidence>
<evidence type="ECO:0000256" key="5">
    <source>
        <dbReference type="ARBA" id="ARBA00022723"/>
    </source>
</evidence>